<accession>A0A5J9V3D2</accession>
<dbReference type="GO" id="GO:0016926">
    <property type="term" value="P:protein desumoylation"/>
    <property type="evidence" value="ECO:0007669"/>
    <property type="project" value="TreeGrafter"/>
</dbReference>
<reference evidence="7 8" key="1">
    <citation type="journal article" date="2019" name="Sci. Rep.">
        <title>A high-quality genome of Eragrostis curvula grass provides insights into Poaceae evolution and supports new strategies to enhance forage quality.</title>
        <authorList>
            <person name="Carballo J."/>
            <person name="Santos B.A.C.M."/>
            <person name="Zappacosta D."/>
            <person name="Garbus I."/>
            <person name="Selva J.P."/>
            <person name="Gallo C.A."/>
            <person name="Diaz A."/>
            <person name="Albertini E."/>
            <person name="Caccamo M."/>
            <person name="Echenique V."/>
        </authorList>
    </citation>
    <scope>NUCLEOTIDE SEQUENCE [LARGE SCALE GENOMIC DNA]</scope>
    <source>
        <strain evidence="8">cv. Victoria</strain>
        <tissue evidence="7">Leaf</tissue>
    </source>
</reference>
<comment type="similarity">
    <text evidence="1">Belongs to the peptidase C48 family.</text>
</comment>
<evidence type="ECO:0000256" key="1">
    <source>
        <dbReference type="ARBA" id="ARBA00005234"/>
    </source>
</evidence>
<dbReference type="AlphaFoldDB" id="A0A5J9V3D2"/>
<feature type="non-terminal residue" evidence="7">
    <location>
        <position position="1"/>
    </location>
</feature>
<evidence type="ECO:0000256" key="2">
    <source>
        <dbReference type="ARBA" id="ARBA00022670"/>
    </source>
</evidence>
<dbReference type="Proteomes" id="UP000324897">
    <property type="component" value="Chromosome 1"/>
</dbReference>
<dbReference type="GO" id="GO:0006508">
    <property type="term" value="P:proteolysis"/>
    <property type="evidence" value="ECO:0007669"/>
    <property type="project" value="UniProtKB-KW"/>
</dbReference>
<organism evidence="7 8">
    <name type="scientific">Eragrostis curvula</name>
    <name type="common">weeping love grass</name>
    <dbReference type="NCBI Taxonomy" id="38414"/>
    <lineage>
        <taxon>Eukaryota</taxon>
        <taxon>Viridiplantae</taxon>
        <taxon>Streptophyta</taxon>
        <taxon>Embryophyta</taxon>
        <taxon>Tracheophyta</taxon>
        <taxon>Spermatophyta</taxon>
        <taxon>Magnoliopsida</taxon>
        <taxon>Liliopsida</taxon>
        <taxon>Poales</taxon>
        <taxon>Poaceae</taxon>
        <taxon>PACMAD clade</taxon>
        <taxon>Chloridoideae</taxon>
        <taxon>Eragrostideae</taxon>
        <taxon>Eragrostidinae</taxon>
        <taxon>Eragrostis</taxon>
    </lineage>
</organism>
<evidence type="ECO:0000256" key="5">
    <source>
        <dbReference type="SAM" id="MobiDB-lite"/>
    </source>
</evidence>
<dbReference type="SUPFAM" id="SSF54001">
    <property type="entry name" value="Cysteine proteinases"/>
    <property type="match status" value="1"/>
</dbReference>
<evidence type="ECO:0000259" key="6">
    <source>
        <dbReference type="PROSITE" id="PS50600"/>
    </source>
</evidence>
<dbReference type="InterPro" id="IPR038765">
    <property type="entry name" value="Papain-like_cys_pep_sf"/>
</dbReference>
<proteinExistence type="inferred from homology"/>
<feature type="region of interest" description="Disordered" evidence="5">
    <location>
        <begin position="262"/>
        <end position="303"/>
    </location>
</feature>
<dbReference type="PANTHER" id="PTHR12606:SF155">
    <property type="entry name" value="OS04G0316900 PROTEIN"/>
    <property type="match status" value="1"/>
</dbReference>
<dbReference type="Pfam" id="PF02902">
    <property type="entry name" value="Peptidase_C48"/>
    <property type="match status" value="1"/>
</dbReference>
<dbReference type="InterPro" id="IPR003653">
    <property type="entry name" value="Peptidase_C48_C"/>
</dbReference>
<evidence type="ECO:0000256" key="3">
    <source>
        <dbReference type="ARBA" id="ARBA00022801"/>
    </source>
</evidence>
<dbReference type="EMBL" id="RWGY01000011">
    <property type="protein sequence ID" value="TVU30034.1"/>
    <property type="molecule type" value="Genomic_DNA"/>
</dbReference>
<gene>
    <name evidence="7" type="ORF">EJB05_21636</name>
</gene>
<evidence type="ECO:0000256" key="4">
    <source>
        <dbReference type="ARBA" id="ARBA00022807"/>
    </source>
</evidence>
<dbReference type="PANTHER" id="PTHR12606">
    <property type="entry name" value="SENTRIN/SUMO-SPECIFIC PROTEASE"/>
    <property type="match status" value="1"/>
</dbReference>
<keyword evidence="8" id="KW-1185">Reference proteome</keyword>
<dbReference type="PROSITE" id="PS50600">
    <property type="entry name" value="ULP_PROTEASE"/>
    <property type="match status" value="1"/>
</dbReference>
<sequence>MECLFHHFGKQGYQNYEVVNAYITLLRAVQHLRQREGGSDVLETSFVPPTMQHDGDEKVIMEEMYPDAKSRKRTFLNKRIKSYLNSDMVFLSINITDRHWYLAVINGKKGQLAGLQKQIEFVMKSCRLPNHKWKDQKVAEWPREEVNLGGSTQDDDCSCGLFMLNYMEYWTGEELSHSFDQVPVYQVKLELISVVKLHILMGAAVRNTACVFSNVQDNMAHFRTKLIAILLTDELNIIRECPYTEPIPDEDVNPDDVVLIEKDDSPWKEQRSGITDVSAAAKEDPDQPGQTPDGQIRQLKKEE</sequence>
<keyword evidence="3" id="KW-0378">Hydrolase</keyword>
<dbReference type="OrthoDB" id="693758at2759"/>
<dbReference type="Gene3D" id="3.40.395.10">
    <property type="entry name" value="Adenoviral Proteinase, Chain A"/>
    <property type="match status" value="1"/>
</dbReference>
<keyword evidence="2" id="KW-0645">Protease</keyword>
<protein>
    <recommendedName>
        <fullName evidence="6">Ubiquitin-like protease family profile domain-containing protein</fullName>
    </recommendedName>
</protein>
<keyword evidence="4" id="KW-0788">Thiol protease</keyword>
<evidence type="ECO:0000313" key="7">
    <source>
        <dbReference type="EMBL" id="TVU30034.1"/>
    </source>
</evidence>
<dbReference type="GO" id="GO:0005634">
    <property type="term" value="C:nucleus"/>
    <property type="evidence" value="ECO:0007669"/>
    <property type="project" value="TreeGrafter"/>
</dbReference>
<dbReference type="GO" id="GO:0016929">
    <property type="term" value="F:deSUMOylase activity"/>
    <property type="evidence" value="ECO:0007669"/>
    <property type="project" value="TreeGrafter"/>
</dbReference>
<dbReference type="Gramene" id="TVU30034">
    <property type="protein sequence ID" value="TVU30034"/>
    <property type="gene ID" value="EJB05_21636"/>
</dbReference>
<feature type="compositionally biased region" description="Basic and acidic residues" evidence="5">
    <location>
        <begin position="262"/>
        <end position="271"/>
    </location>
</feature>
<feature type="domain" description="Ubiquitin-like protease family profile" evidence="6">
    <location>
        <begin position="1"/>
        <end position="170"/>
    </location>
</feature>
<name>A0A5J9V3D2_9POAL</name>
<evidence type="ECO:0000313" key="8">
    <source>
        <dbReference type="Proteomes" id="UP000324897"/>
    </source>
</evidence>
<comment type="caution">
    <text evidence="7">The sequence shown here is derived from an EMBL/GenBank/DDBJ whole genome shotgun (WGS) entry which is preliminary data.</text>
</comment>